<feature type="signal peptide" evidence="1">
    <location>
        <begin position="1"/>
        <end position="22"/>
    </location>
</feature>
<dbReference type="Proteomes" id="UP001530400">
    <property type="component" value="Unassembled WGS sequence"/>
</dbReference>
<evidence type="ECO:0000313" key="2">
    <source>
        <dbReference type="EMBL" id="KAL3778702.1"/>
    </source>
</evidence>
<name>A0ABD3NTV2_9STRA</name>
<dbReference type="EMBL" id="JALLPJ020000973">
    <property type="protein sequence ID" value="KAL3778702.1"/>
    <property type="molecule type" value="Genomic_DNA"/>
</dbReference>
<evidence type="ECO:0000313" key="3">
    <source>
        <dbReference type="Proteomes" id="UP001530400"/>
    </source>
</evidence>
<dbReference type="AlphaFoldDB" id="A0ABD3NTV2"/>
<proteinExistence type="predicted"/>
<keyword evidence="1" id="KW-0732">Signal</keyword>
<accession>A0ABD3NTV2</accession>
<evidence type="ECO:0000256" key="1">
    <source>
        <dbReference type="SAM" id="SignalP"/>
    </source>
</evidence>
<gene>
    <name evidence="2" type="ORF">ACHAWO_005374</name>
</gene>
<sequence>MRFLNRCILAYSSLLLASSTDAFTSPSKLCGAVGNLYGLPLPAPADRFRKTNKCLHASTDDSSDNDTTNPELVDEMEAAQKREIPKLTDEDKALVQTLYKASNGNQDAMETAITADLDNMHPRLVVALQMAADKGEWKEDNAGEEFEKQMVALGTALQNVLDTQLRSGRELLAELLRSGEIRKLDSMIGKAAKDGKLDMSFFSVLGMNMKDAVMGGDTMSTPTLAQGEGQEPVEGEEGQPMGANRLQILQHIYTRCQEELEKNVAPGVGLLNKLLRTDMPSIRANQLSHYLGPQATTITSPDGKTIDLGGTGKPLVSHTEFIEALANAVNQIKTLEAAGGTDRLSAVNLIENVRQIAIDARGVLVESFGEQSDIVQEFQQELQPIFRPGQELKVET</sequence>
<protein>
    <submittedName>
        <fullName evidence="2">Uncharacterized protein</fullName>
    </submittedName>
</protein>
<reference evidence="2 3" key="1">
    <citation type="submission" date="2024-10" db="EMBL/GenBank/DDBJ databases">
        <title>Updated reference genomes for cyclostephanoid diatoms.</title>
        <authorList>
            <person name="Roberts W.R."/>
            <person name="Alverson A.J."/>
        </authorList>
    </citation>
    <scope>NUCLEOTIDE SEQUENCE [LARGE SCALE GENOMIC DNA]</scope>
    <source>
        <strain evidence="2 3">AJA010-31</strain>
    </source>
</reference>
<feature type="chain" id="PRO_5044794519" evidence="1">
    <location>
        <begin position="23"/>
        <end position="396"/>
    </location>
</feature>
<keyword evidence="3" id="KW-1185">Reference proteome</keyword>
<comment type="caution">
    <text evidence="2">The sequence shown here is derived from an EMBL/GenBank/DDBJ whole genome shotgun (WGS) entry which is preliminary data.</text>
</comment>
<organism evidence="2 3">
    <name type="scientific">Cyclotella atomus</name>
    <dbReference type="NCBI Taxonomy" id="382360"/>
    <lineage>
        <taxon>Eukaryota</taxon>
        <taxon>Sar</taxon>
        <taxon>Stramenopiles</taxon>
        <taxon>Ochrophyta</taxon>
        <taxon>Bacillariophyta</taxon>
        <taxon>Coscinodiscophyceae</taxon>
        <taxon>Thalassiosirophycidae</taxon>
        <taxon>Stephanodiscales</taxon>
        <taxon>Stephanodiscaceae</taxon>
        <taxon>Cyclotella</taxon>
    </lineage>
</organism>